<feature type="region of interest" description="Disordered" evidence="1">
    <location>
        <begin position="415"/>
        <end position="454"/>
    </location>
</feature>
<dbReference type="InterPro" id="IPR003533">
    <property type="entry name" value="Doublecortin_dom"/>
</dbReference>
<protein>
    <submittedName>
        <fullName evidence="3">Proteoglycan 4-like</fullName>
    </submittedName>
</protein>
<dbReference type="InterPro" id="IPR036572">
    <property type="entry name" value="Doublecortin_dom_sf"/>
</dbReference>
<dbReference type="GO" id="GO:0008017">
    <property type="term" value="F:microtubule binding"/>
    <property type="evidence" value="ECO:0007669"/>
    <property type="project" value="InterPro"/>
</dbReference>
<feature type="region of interest" description="Disordered" evidence="1">
    <location>
        <begin position="374"/>
        <end position="399"/>
    </location>
</feature>
<feature type="domain" description="Doublecortin" evidence="2">
    <location>
        <begin position="99"/>
        <end position="154"/>
    </location>
</feature>
<proteinExistence type="predicted"/>
<gene>
    <name evidence="3" type="ORF">PROFUN_10419</name>
</gene>
<dbReference type="Proteomes" id="UP000241769">
    <property type="component" value="Unassembled WGS sequence"/>
</dbReference>
<dbReference type="PANTHER" id="PTHR46302">
    <property type="entry name" value="DOUBLECORTIN DOMAIN-CONTAINING PROTEIN 1"/>
    <property type="match status" value="1"/>
</dbReference>
<feature type="region of interest" description="Disordered" evidence="1">
    <location>
        <begin position="237"/>
        <end position="262"/>
    </location>
</feature>
<feature type="region of interest" description="Disordered" evidence="1">
    <location>
        <begin position="322"/>
        <end position="345"/>
    </location>
</feature>
<organism evidence="3 4">
    <name type="scientific">Planoprotostelium fungivorum</name>
    <dbReference type="NCBI Taxonomy" id="1890364"/>
    <lineage>
        <taxon>Eukaryota</taxon>
        <taxon>Amoebozoa</taxon>
        <taxon>Evosea</taxon>
        <taxon>Variosea</taxon>
        <taxon>Cavosteliida</taxon>
        <taxon>Cavosteliaceae</taxon>
        <taxon>Planoprotostelium</taxon>
    </lineage>
</organism>
<dbReference type="PANTHER" id="PTHR46302:SF3">
    <property type="entry name" value="DOUBLECORTIN DOMAIN-CONTAINING PROTEIN 1"/>
    <property type="match status" value="1"/>
</dbReference>
<dbReference type="GO" id="GO:0030496">
    <property type="term" value="C:midbody"/>
    <property type="evidence" value="ECO:0007669"/>
    <property type="project" value="TreeGrafter"/>
</dbReference>
<dbReference type="PROSITE" id="PS50309">
    <property type="entry name" value="DC"/>
    <property type="match status" value="1"/>
</dbReference>
<dbReference type="Gene3D" id="3.10.20.230">
    <property type="entry name" value="Doublecortin domain"/>
    <property type="match status" value="1"/>
</dbReference>
<comment type="caution">
    <text evidence="3">The sequence shown here is derived from an EMBL/GenBank/DDBJ whole genome shotgun (WGS) entry which is preliminary data.</text>
</comment>
<dbReference type="InterPro" id="IPR043188">
    <property type="entry name" value="DCDC1"/>
</dbReference>
<feature type="compositionally biased region" description="Basic and acidic residues" evidence="1">
    <location>
        <begin position="415"/>
        <end position="434"/>
    </location>
</feature>
<feature type="compositionally biased region" description="Polar residues" evidence="1">
    <location>
        <begin position="389"/>
        <end position="399"/>
    </location>
</feature>
<dbReference type="EMBL" id="MDYQ01000108">
    <property type="protein sequence ID" value="PRP82210.1"/>
    <property type="molecule type" value="Genomic_DNA"/>
</dbReference>
<dbReference type="SUPFAM" id="SSF89837">
    <property type="entry name" value="Doublecortin (DC)"/>
    <property type="match status" value="1"/>
</dbReference>
<dbReference type="AlphaFoldDB" id="A0A2P6NE34"/>
<accession>A0A2P6NE34</accession>
<feature type="region of interest" description="Disordered" evidence="1">
    <location>
        <begin position="183"/>
        <end position="207"/>
    </location>
</feature>
<evidence type="ECO:0000259" key="2">
    <source>
        <dbReference type="PROSITE" id="PS50309"/>
    </source>
</evidence>
<reference evidence="3 4" key="1">
    <citation type="journal article" date="2018" name="Genome Biol. Evol.">
        <title>Multiple Roots of Fruiting Body Formation in Amoebozoa.</title>
        <authorList>
            <person name="Hillmann F."/>
            <person name="Forbes G."/>
            <person name="Novohradska S."/>
            <person name="Ferling I."/>
            <person name="Riege K."/>
            <person name="Groth M."/>
            <person name="Westermann M."/>
            <person name="Marz M."/>
            <person name="Spaller T."/>
            <person name="Winckler T."/>
            <person name="Schaap P."/>
            <person name="Glockner G."/>
        </authorList>
    </citation>
    <scope>NUCLEOTIDE SEQUENCE [LARGE SCALE GENOMIC DNA]</scope>
    <source>
        <strain evidence="3 4">Jena</strain>
    </source>
</reference>
<dbReference type="InParanoid" id="A0A2P6NE34"/>
<feature type="compositionally biased region" description="Pro residues" evidence="1">
    <location>
        <begin position="374"/>
        <end position="386"/>
    </location>
</feature>
<dbReference type="Pfam" id="PF03607">
    <property type="entry name" value="DCX"/>
    <property type="match status" value="1"/>
</dbReference>
<evidence type="ECO:0000313" key="3">
    <source>
        <dbReference type="EMBL" id="PRP82210.1"/>
    </source>
</evidence>
<name>A0A2P6NE34_9EUKA</name>
<feature type="compositionally biased region" description="Polar residues" evidence="1">
    <location>
        <begin position="242"/>
        <end position="252"/>
    </location>
</feature>
<keyword evidence="4" id="KW-1185">Reference proteome</keyword>
<evidence type="ECO:0000313" key="4">
    <source>
        <dbReference type="Proteomes" id="UP000241769"/>
    </source>
</evidence>
<feature type="compositionally biased region" description="Low complexity" evidence="1">
    <location>
        <begin position="183"/>
        <end position="192"/>
    </location>
</feature>
<feature type="compositionally biased region" description="Basic and acidic residues" evidence="1">
    <location>
        <begin position="195"/>
        <end position="206"/>
    </location>
</feature>
<evidence type="ECO:0000256" key="1">
    <source>
        <dbReference type="SAM" id="MobiDB-lite"/>
    </source>
</evidence>
<dbReference type="SMART" id="SM00537">
    <property type="entry name" value="DCX"/>
    <property type="match status" value="1"/>
</dbReference>
<dbReference type="GO" id="GO:0035556">
    <property type="term" value="P:intracellular signal transduction"/>
    <property type="evidence" value="ECO:0007669"/>
    <property type="project" value="InterPro"/>
</dbReference>
<sequence length="548" mass="61036">MSTDFLCRVTLFRETGTNEGNTNFSLERIIVDGLNVWLNSTVTKLALKLMGSYEGWSSTADPFRLCRPMEQHGLRVPVHAKFLRNGDVSHPTIVMLPSTLDKLLEKLTEKLELVFAARRLFRVDGEEIHRLIDIEEGDQIIVSCGEPLKSSFIDPYRHHITLTTTPSKVHRIATPSKLKISTTTVSSPSKTSIRLKSESTQKEVTPKKKIIRKEPTPTAKRSMRGLEGLAPRKTKLKDASVKKTTPAVSSPSKVKERTSRVGSKIDTLSESVEEIDVVDESPPHTVPIKKDERPASKMAIPPIVYTDTFVQTLSIDNVSTQTTPRLHQGEIPKTPTVETPNNAPKPLENIDLYTIQRALLSILTPGLNLSHPLPPGLQTPYVPPRPETPKTSTQSIETDPMMSETTMFESIETELKKQAEREEKERNEEEESKKSNGRTSGSIFLQLPPSSDKEDEAISTSVCSEAKPTIDVGLHLDSICDSISLEGCPPGSPELSKRSIGRDFVAHSPRISLMPYQEEEAVVESVYHYLPPEYRKQGRSQPSGRVLR</sequence>
<dbReference type="GO" id="GO:1902412">
    <property type="term" value="P:regulation of mitotic cytokinesis"/>
    <property type="evidence" value="ECO:0007669"/>
    <property type="project" value="InterPro"/>
</dbReference>